<sequence>MAAAETATVFMETSLGTRLVLSFPARATTVADLKRQVSAEHAACFPRTGPIAVSSLQIELDGSWFQLTDSVVVEAAFEWVKGPRRLLVEAHELRPHPPACKDTKCGTADAEPNAGHSVVAEDSLQYMLPPAEAPGGGNHASGNGVSDIRQLKNQQDKVVEHALCQHEDGITMPQESSDIDLAIGDSGTGTPLANQEDKPQECLEHVSRQLEDGIGMSQESSHCDLATGDSDTSLTNQENKLQGCVEHASVQLEDGITMPQESSHFDLATGTNNTPLPNQEDKLQGCAEHASVQLEDGTTMPQESSHFDLTTGTNNSPLPNQEGKLQGCAEHASVQLEDGITMPQESSHFDLATGTNNSPLPNQEDKLQGCAEHASGHLEDGITMPQEGSDSDLAAGGSDTLPMDQHDKFHDGAEHASAHSEGRTTMPQESSDLGVAEDKGNDRAGDQQKDIIMEPRGKKRFREEDEADRNIDVNCDDNLSHFVSPTPKFVSEKKSSMIEQAKLDSAPLLYNLDDSSHGLLVKPSGGQKEQWTSGVCSEGSINNRPAIPPCAESMGKDKCSDKEVMTQIGDKEEPQIAGCTGNKRPASNVHFLNKGESERATSSVTKEHEPCFRRRHHRVAVRKVSMSRAMKVYPFRCPDHVLIALSRLSGLKLSSRKYCFTYNVNIPQEGGVVPQEGVWLVWAQNNLIRPLRTLGNRWISFSLISHGRCVQEHVAEKAVEQTENGKCFWVQLK</sequence>
<proteinExistence type="predicted"/>
<feature type="compositionally biased region" description="Polar residues" evidence="1">
    <location>
        <begin position="299"/>
        <end position="319"/>
    </location>
</feature>
<feature type="compositionally biased region" description="Basic and acidic residues" evidence="1">
    <location>
        <begin position="436"/>
        <end position="456"/>
    </location>
</feature>
<gene>
    <name evidence="2" type="ORF">NCGR_LOCUS38938</name>
</gene>
<keyword evidence="3" id="KW-1185">Reference proteome</keyword>
<evidence type="ECO:0000313" key="2">
    <source>
        <dbReference type="EMBL" id="CAD6255392.1"/>
    </source>
</evidence>
<evidence type="ECO:0000313" key="3">
    <source>
        <dbReference type="Proteomes" id="UP000604825"/>
    </source>
</evidence>
<feature type="region of interest" description="Disordered" evidence="1">
    <location>
        <begin position="347"/>
        <end position="366"/>
    </location>
</feature>
<organism evidence="2 3">
    <name type="scientific">Miscanthus lutarioriparius</name>
    <dbReference type="NCBI Taxonomy" id="422564"/>
    <lineage>
        <taxon>Eukaryota</taxon>
        <taxon>Viridiplantae</taxon>
        <taxon>Streptophyta</taxon>
        <taxon>Embryophyta</taxon>
        <taxon>Tracheophyta</taxon>
        <taxon>Spermatophyta</taxon>
        <taxon>Magnoliopsida</taxon>
        <taxon>Liliopsida</taxon>
        <taxon>Poales</taxon>
        <taxon>Poaceae</taxon>
        <taxon>PACMAD clade</taxon>
        <taxon>Panicoideae</taxon>
        <taxon>Andropogonodae</taxon>
        <taxon>Andropogoneae</taxon>
        <taxon>Saccharinae</taxon>
        <taxon>Miscanthus</taxon>
    </lineage>
</organism>
<feature type="compositionally biased region" description="Basic and acidic residues" evidence="1">
    <location>
        <begin position="404"/>
        <end position="422"/>
    </location>
</feature>
<name>A0A811QGW8_9POAL</name>
<dbReference type="Proteomes" id="UP000604825">
    <property type="component" value="Unassembled WGS sequence"/>
</dbReference>
<dbReference type="OrthoDB" id="1093005at2759"/>
<evidence type="ECO:0000256" key="1">
    <source>
        <dbReference type="SAM" id="MobiDB-lite"/>
    </source>
</evidence>
<accession>A0A811QGW8</accession>
<dbReference type="EMBL" id="CAJGYO010000010">
    <property type="protein sequence ID" value="CAD6255392.1"/>
    <property type="molecule type" value="Genomic_DNA"/>
</dbReference>
<protein>
    <submittedName>
        <fullName evidence="2">Uncharacterized protein</fullName>
    </submittedName>
</protein>
<dbReference type="AlphaFoldDB" id="A0A811QGW8"/>
<comment type="caution">
    <text evidence="2">The sequence shown here is derived from an EMBL/GenBank/DDBJ whole genome shotgun (WGS) entry which is preliminary data.</text>
</comment>
<feature type="region of interest" description="Disordered" evidence="1">
    <location>
        <begin position="379"/>
        <end position="463"/>
    </location>
</feature>
<reference evidence="2" key="1">
    <citation type="submission" date="2020-10" db="EMBL/GenBank/DDBJ databases">
        <authorList>
            <person name="Han B."/>
            <person name="Lu T."/>
            <person name="Zhao Q."/>
            <person name="Huang X."/>
            <person name="Zhao Y."/>
        </authorList>
    </citation>
    <scope>NUCLEOTIDE SEQUENCE</scope>
</reference>
<feature type="region of interest" description="Disordered" evidence="1">
    <location>
        <begin position="296"/>
        <end position="327"/>
    </location>
</feature>